<accession>A0ABP8LRB0</accession>
<dbReference type="RefSeq" id="WP_345026864.1">
    <property type="nucleotide sequence ID" value="NZ_BAABEY010000011.1"/>
</dbReference>
<dbReference type="Gene3D" id="3.90.320.10">
    <property type="match status" value="1"/>
</dbReference>
<name>A0ABP8LRB0_9BACT</name>
<evidence type="ECO:0000313" key="2">
    <source>
        <dbReference type="Proteomes" id="UP001501508"/>
    </source>
</evidence>
<keyword evidence="2" id="KW-1185">Reference proteome</keyword>
<organism evidence="1 2">
    <name type="scientific">Ravibacter arvi</name>
    <dbReference type="NCBI Taxonomy" id="2051041"/>
    <lineage>
        <taxon>Bacteria</taxon>
        <taxon>Pseudomonadati</taxon>
        <taxon>Bacteroidota</taxon>
        <taxon>Cytophagia</taxon>
        <taxon>Cytophagales</taxon>
        <taxon>Spirosomataceae</taxon>
        <taxon>Ravibacter</taxon>
    </lineage>
</organism>
<dbReference type="Pfam" id="PF13366">
    <property type="entry name" value="PDDEXK_3"/>
    <property type="match status" value="1"/>
</dbReference>
<reference evidence="2" key="1">
    <citation type="journal article" date="2019" name="Int. J. Syst. Evol. Microbiol.">
        <title>The Global Catalogue of Microorganisms (GCM) 10K type strain sequencing project: providing services to taxonomists for standard genome sequencing and annotation.</title>
        <authorList>
            <consortium name="The Broad Institute Genomics Platform"/>
            <consortium name="The Broad Institute Genome Sequencing Center for Infectious Disease"/>
            <person name="Wu L."/>
            <person name="Ma J."/>
        </authorList>
    </citation>
    <scope>NUCLEOTIDE SEQUENCE [LARGE SCALE GENOMIC DNA]</scope>
    <source>
        <strain evidence="2">JCM 31920</strain>
    </source>
</reference>
<protein>
    <submittedName>
        <fullName evidence="1">GxxExxY protein</fullName>
    </submittedName>
</protein>
<comment type="caution">
    <text evidence="1">The sequence shown here is derived from an EMBL/GenBank/DDBJ whole genome shotgun (WGS) entry which is preliminary data.</text>
</comment>
<gene>
    <name evidence="1" type="ORF">GCM10023091_08900</name>
</gene>
<evidence type="ECO:0000313" key="1">
    <source>
        <dbReference type="EMBL" id="GAA4434257.1"/>
    </source>
</evidence>
<dbReference type="EMBL" id="BAABEY010000011">
    <property type="protein sequence ID" value="GAA4434257.1"/>
    <property type="molecule type" value="Genomic_DNA"/>
</dbReference>
<proteinExistence type="predicted"/>
<dbReference type="InterPro" id="IPR011604">
    <property type="entry name" value="PDDEXK-like_dom_sf"/>
</dbReference>
<dbReference type="NCBIfam" id="TIGR04256">
    <property type="entry name" value="GxxExxY"/>
    <property type="match status" value="1"/>
</dbReference>
<dbReference type="Proteomes" id="UP001501508">
    <property type="component" value="Unassembled WGS sequence"/>
</dbReference>
<sequence>MTENELSGIIIGAAIEFHRELGPGLLERVYEVCLAHELKKHGLRVRSQVDMQVNYKEIELDTGFKADLLINEKLIIEVKSVKELNDIHLAQLLTYLKLSDLRLGLLINFNTRRVREGIKRVVNGYI</sequence>
<dbReference type="InterPro" id="IPR026350">
    <property type="entry name" value="GxxExxY"/>
</dbReference>